<dbReference type="OrthoDB" id="270728at2759"/>
<dbReference type="Gene3D" id="3.40.980.10">
    <property type="entry name" value="MoaB/Mog-like domain"/>
    <property type="match status" value="1"/>
</dbReference>
<dbReference type="Proteomes" id="UP000038040">
    <property type="component" value="Unplaced"/>
</dbReference>
<evidence type="ECO:0000313" key="4">
    <source>
        <dbReference type="Proteomes" id="UP000038040"/>
    </source>
</evidence>
<dbReference type="InterPro" id="IPR001453">
    <property type="entry name" value="MoaB/Mog_dom"/>
</dbReference>
<dbReference type="InterPro" id="IPR050101">
    <property type="entry name" value="CinA"/>
</dbReference>
<dbReference type="SMART" id="SM00852">
    <property type="entry name" value="MoCF_biosynth"/>
    <property type="match status" value="1"/>
</dbReference>
<evidence type="ECO:0000256" key="1">
    <source>
        <dbReference type="ARBA" id="ARBA00007589"/>
    </source>
</evidence>
<evidence type="ECO:0000313" key="3">
    <source>
        <dbReference type="EMBL" id="VDN52322.1"/>
    </source>
</evidence>
<evidence type="ECO:0000313" key="6">
    <source>
        <dbReference type="WBParaSite" id="DME_0000821901-mRNA-1"/>
    </source>
</evidence>
<dbReference type="AlphaFoldDB" id="A0A0N4UKH7"/>
<dbReference type="PANTHER" id="PTHR13939">
    <property type="entry name" value="NICOTINAMIDE-NUCLEOTIDE AMIDOHYDROLASE PNCC"/>
    <property type="match status" value="1"/>
</dbReference>
<reference evidence="6" key="1">
    <citation type="submission" date="2017-02" db="UniProtKB">
        <authorList>
            <consortium name="WormBaseParasite"/>
        </authorList>
    </citation>
    <scope>IDENTIFICATION</scope>
</reference>
<organism evidence="4 6">
    <name type="scientific">Dracunculus medinensis</name>
    <name type="common">Guinea worm</name>
    <dbReference type="NCBI Taxonomy" id="318479"/>
    <lineage>
        <taxon>Eukaryota</taxon>
        <taxon>Metazoa</taxon>
        <taxon>Ecdysozoa</taxon>
        <taxon>Nematoda</taxon>
        <taxon>Chromadorea</taxon>
        <taxon>Rhabditida</taxon>
        <taxon>Spirurina</taxon>
        <taxon>Dracunculoidea</taxon>
        <taxon>Dracunculidae</taxon>
        <taxon>Dracunculus</taxon>
    </lineage>
</organism>
<feature type="domain" description="MoaB/Mog" evidence="2">
    <location>
        <begin position="11"/>
        <end position="170"/>
    </location>
</feature>
<dbReference type="EMBL" id="UYYG01000053">
    <property type="protein sequence ID" value="VDN52322.1"/>
    <property type="molecule type" value="Genomic_DNA"/>
</dbReference>
<dbReference type="PANTHER" id="PTHR13939:SF0">
    <property type="entry name" value="NMN AMIDOHYDROLASE-LIKE PROTEIN YFAY"/>
    <property type="match status" value="1"/>
</dbReference>
<protein>
    <submittedName>
        <fullName evidence="6">MoCF_biosynth domain-containing protein</fullName>
    </submittedName>
</protein>
<evidence type="ECO:0000259" key="2">
    <source>
        <dbReference type="SMART" id="SM00852"/>
    </source>
</evidence>
<dbReference type="Proteomes" id="UP000274756">
    <property type="component" value="Unassembled WGS sequence"/>
</dbReference>
<name>A0A0N4UKH7_DRAME</name>
<gene>
    <name evidence="3" type="ORF">DME_LOCUS2295</name>
</gene>
<dbReference type="STRING" id="318479.A0A0N4UKH7"/>
<accession>A0A0N4UKH7</accession>
<reference evidence="3 5" key="2">
    <citation type="submission" date="2018-11" db="EMBL/GenBank/DDBJ databases">
        <authorList>
            <consortium name="Pathogen Informatics"/>
        </authorList>
    </citation>
    <scope>NUCLEOTIDE SEQUENCE [LARGE SCALE GENOMIC DNA]</scope>
</reference>
<evidence type="ECO:0000313" key="5">
    <source>
        <dbReference type="Proteomes" id="UP000274756"/>
    </source>
</evidence>
<dbReference type="SUPFAM" id="SSF53218">
    <property type="entry name" value="Molybdenum cofactor biosynthesis proteins"/>
    <property type="match status" value="1"/>
</dbReference>
<comment type="similarity">
    <text evidence="1">In the N-terminal section; belongs to the MoaB/Mog family.</text>
</comment>
<dbReference type="InterPro" id="IPR036425">
    <property type="entry name" value="MoaB/Mog-like_dom_sf"/>
</dbReference>
<keyword evidence="5" id="KW-1185">Reference proteome</keyword>
<dbReference type="Pfam" id="PF00994">
    <property type="entry name" value="MoCF_biosynth"/>
    <property type="match status" value="1"/>
</dbReference>
<sequence length="170" mass="19109">MSNTFVFYLLYISVIGDEILKGSTADTNSHFLCKTLRNKGIVLKKISVVGDDINDISREIKEFSKNYDLVFTSGGIGPTHDDRTLSSLATAFNDVLEPRRDFQEGIFKKIVRSDSVLAFNGALEHMCNIPKTAELLWSEKSSFPLIRMRNVIVLPGVPKYCIKGIKEFEV</sequence>
<proteinExistence type="inferred from homology"/>
<dbReference type="WBParaSite" id="DME_0000821901-mRNA-1">
    <property type="protein sequence ID" value="DME_0000821901-mRNA-1"/>
    <property type="gene ID" value="DME_0000821901"/>
</dbReference>